<name>A0A9N8W465_FUNMO</name>
<keyword evidence="2" id="KW-1185">Reference proteome</keyword>
<comment type="caution">
    <text evidence="1">The sequence shown here is derived from an EMBL/GenBank/DDBJ whole genome shotgun (WGS) entry which is preliminary data.</text>
</comment>
<accession>A0A9N8W465</accession>
<dbReference type="GO" id="GO:0003918">
    <property type="term" value="F:DNA topoisomerase type II (double strand cut, ATP-hydrolyzing) activity"/>
    <property type="evidence" value="ECO:0007669"/>
    <property type="project" value="InterPro"/>
</dbReference>
<reference evidence="1" key="1">
    <citation type="submission" date="2021-06" db="EMBL/GenBank/DDBJ databases">
        <authorList>
            <person name="Kallberg Y."/>
            <person name="Tangrot J."/>
            <person name="Rosling A."/>
        </authorList>
    </citation>
    <scope>NUCLEOTIDE SEQUENCE</scope>
    <source>
        <strain evidence="1">87-6 pot B 2015</strain>
    </source>
</reference>
<proteinExistence type="predicted"/>
<sequence>GEVEQVSNDRYKINGKIHQINNASVRITELSIRVWTQNYKETLELWISGTDKVPKLDPRTLNIQARILEEEGLSRIEAIVLLESDGFEIFTDDKDNDEYDKDDKDATDMCLLIIMDMVI</sequence>
<dbReference type="Proteomes" id="UP000789375">
    <property type="component" value="Unassembled WGS sequence"/>
</dbReference>
<dbReference type="EMBL" id="CAJVPP010000355">
    <property type="protein sequence ID" value="CAG8473642.1"/>
    <property type="molecule type" value="Genomic_DNA"/>
</dbReference>
<dbReference type="SUPFAM" id="SSF56719">
    <property type="entry name" value="Type II DNA topoisomerase"/>
    <property type="match status" value="1"/>
</dbReference>
<dbReference type="AlphaFoldDB" id="A0A9N8W465"/>
<dbReference type="Gene3D" id="3.30.1360.40">
    <property type="match status" value="1"/>
</dbReference>
<organism evidence="1 2">
    <name type="scientific">Funneliformis mosseae</name>
    <name type="common">Endomycorrhizal fungus</name>
    <name type="synonym">Glomus mosseae</name>
    <dbReference type="NCBI Taxonomy" id="27381"/>
    <lineage>
        <taxon>Eukaryota</taxon>
        <taxon>Fungi</taxon>
        <taxon>Fungi incertae sedis</taxon>
        <taxon>Mucoromycota</taxon>
        <taxon>Glomeromycotina</taxon>
        <taxon>Glomeromycetes</taxon>
        <taxon>Glomerales</taxon>
        <taxon>Glomeraceae</taxon>
        <taxon>Funneliformis</taxon>
    </lineage>
</organism>
<dbReference type="InterPro" id="IPR013760">
    <property type="entry name" value="Topo_IIA-like_dom_sf"/>
</dbReference>
<feature type="non-terminal residue" evidence="1">
    <location>
        <position position="119"/>
    </location>
</feature>
<protein>
    <submittedName>
        <fullName evidence="1">14888_t:CDS:1</fullName>
    </submittedName>
</protein>
<evidence type="ECO:0000313" key="1">
    <source>
        <dbReference type="EMBL" id="CAG8473642.1"/>
    </source>
</evidence>
<evidence type="ECO:0000313" key="2">
    <source>
        <dbReference type="Proteomes" id="UP000789375"/>
    </source>
</evidence>
<gene>
    <name evidence="1" type="ORF">FMOSSE_LOCUS2642</name>
</gene>
<dbReference type="GO" id="GO:0005524">
    <property type="term" value="F:ATP binding"/>
    <property type="evidence" value="ECO:0007669"/>
    <property type="project" value="InterPro"/>
</dbReference>